<dbReference type="InterPro" id="IPR003887">
    <property type="entry name" value="LEM_dom"/>
</dbReference>
<feature type="domain" description="LEM" evidence="2">
    <location>
        <begin position="160"/>
        <end position="204"/>
    </location>
</feature>
<feature type="region of interest" description="Disordered" evidence="1">
    <location>
        <begin position="494"/>
        <end position="538"/>
    </location>
</feature>
<comment type="caution">
    <text evidence="3">The sequence shown here is derived from an EMBL/GenBank/DDBJ whole genome shotgun (WGS) entry which is preliminary data.</text>
</comment>
<evidence type="ECO:0000313" key="4">
    <source>
        <dbReference type="Proteomes" id="UP000271974"/>
    </source>
</evidence>
<dbReference type="InterPro" id="IPR034998">
    <property type="entry name" value="ANKLE1"/>
</dbReference>
<dbReference type="OrthoDB" id="1601181at2759"/>
<dbReference type="CDD" id="cd12934">
    <property type="entry name" value="LEM"/>
    <property type="match status" value="1"/>
</dbReference>
<dbReference type="EMBL" id="RQTK01000201">
    <property type="protein sequence ID" value="RUS84561.1"/>
    <property type="molecule type" value="Genomic_DNA"/>
</dbReference>
<dbReference type="GO" id="GO:0005654">
    <property type="term" value="C:nucleoplasm"/>
    <property type="evidence" value="ECO:0007669"/>
    <property type="project" value="TreeGrafter"/>
</dbReference>
<feature type="compositionally biased region" description="Low complexity" evidence="1">
    <location>
        <begin position="132"/>
        <end position="147"/>
    </location>
</feature>
<feature type="region of interest" description="Disordered" evidence="1">
    <location>
        <begin position="121"/>
        <end position="151"/>
    </location>
</feature>
<accession>A0A3S0ZS62</accession>
<evidence type="ECO:0000259" key="2">
    <source>
        <dbReference type="PROSITE" id="PS50954"/>
    </source>
</evidence>
<feature type="region of interest" description="Disordered" evidence="1">
    <location>
        <begin position="1"/>
        <end position="26"/>
    </location>
</feature>
<dbReference type="PROSITE" id="PS50954">
    <property type="entry name" value="LEM"/>
    <property type="match status" value="1"/>
</dbReference>
<dbReference type="Proteomes" id="UP000271974">
    <property type="component" value="Unassembled WGS sequence"/>
</dbReference>
<organism evidence="3 4">
    <name type="scientific">Elysia chlorotica</name>
    <name type="common">Eastern emerald elysia</name>
    <name type="synonym">Sea slug</name>
    <dbReference type="NCBI Taxonomy" id="188477"/>
    <lineage>
        <taxon>Eukaryota</taxon>
        <taxon>Metazoa</taxon>
        <taxon>Spiralia</taxon>
        <taxon>Lophotrochozoa</taxon>
        <taxon>Mollusca</taxon>
        <taxon>Gastropoda</taxon>
        <taxon>Heterobranchia</taxon>
        <taxon>Euthyneura</taxon>
        <taxon>Panpulmonata</taxon>
        <taxon>Sacoglossa</taxon>
        <taxon>Placobranchoidea</taxon>
        <taxon>Plakobranchidae</taxon>
        <taxon>Elysia</taxon>
    </lineage>
</organism>
<dbReference type="STRING" id="188477.A0A3S0ZS62"/>
<dbReference type="AlphaFoldDB" id="A0A3S0ZS62"/>
<feature type="compositionally biased region" description="Basic residues" evidence="1">
    <location>
        <begin position="494"/>
        <end position="507"/>
    </location>
</feature>
<dbReference type="InterPro" id="IPR011015">
    <property type="entry name" value="LEM/LEM-like_dom_sf"/>
</dbReference>
<feature type="compositionally biased region" description="Polar residues" evidence="1">
    <location>
        <begin position="1"/>
        <end position="10"/>
    </location>
</feature>
<reference evidence="3 4" key="1">
    <citation type="submission" date="2019-01" db="EMBL/GenBank/DDBJ databases">
        <title>A draft genome assembly of the solar-powered sea slug Elysia chlorotica.</title>
        <authorList>
            <person name="Cai H."/>
            <person name="Li Q."/>
            <person name="Fang X."/>
            <person name="Li J."/>
            <person name="Curtis N.E."/>
            <person name="Altenburger A."/>
            <person name="Shibata T."/>
            <person name="Feng M."/>
            <person name="Maeda T."/>
            <person name="Schwartz J.A."/>
            <person name="Shigenobu S."/>
            <person name="Lundholm N."/>
            <person name="Nishiyama T."/>
            <person name="Yang H."/>
            <person name="Hasebe M."/>
            <person name="Li S."/>
            <person name="Pierce S.K."/>
            <person name="Wang J."/>
        </authorList>
    </citation>
    <scope>NUCLEOTIDE SEQUENCE [LARGE SCALE GENOMIC DNA]</scope>
    <source>
        <strain evidence="3">EC2010</strain>
        <tissue evidence="3">Whole organism of an adult</tissue>
    </source>
</reference>
<feature type="compositionally biased region" description="Basic and acidic residues" evidence="1">
    <location>
        <begin position="525"/>
        <end position="538"/>
    </location>
</feature>
<dbReference type="Pfam" id="PF22945">
    <property type="entry name" value="LEM-3_GIY-YIG"/>
    <property type="match status" value="1"/>
</dbReference>
<dbReference type="GO" id="GO:0000724">
    <property type="term" value="P:double-strand break repair via homologous recombination"/>
    <property type="evidence" value="ECO:0007669"/>
    <property type="project" value="TreeGrafter"/>
</dbReference>
<proteinExistence type="predicted"/>
<dbReference type="GO" id="GO:0004520">
    <property type="term" value="F:DNA endonuclease activity"/>
    <property type="evidence" value="ECO:0007669"/>
    <property type="project" value="TreeGrafter"/>
</dbReference>
<dbReference type="CDD" id="cd10454">
    <property type="entry name" value="GIY-YIG_COG3680_Meta"/>
    <property type="match status" value="1"/>
</dbReference>
<dbReference type="GO" id="GO:0005737">
    <property type="term" value="C:cytoplasm"/>
    <property type="evidence" value="ECO:0007669"/>
    <property type="project" value="TreeGrafter"/>
</dbReference>
<sequence length="538" mass="60437">METKSKTSTSMPPPNVPKIKTSVPEDYKSDDSLFSVVSTKEVVVKDEKSGIVLIEKHTPSVTSGSVGRRSLDSISITSAATVDSQATLIYDWHTLGRIYKQDKSDSSKHLYTRKPLAQLRKENGTSDNKVLSSQSSSGSSNDIISPSLHTQDTIPDCEIPDHLSKLSCEEISQRLQQYGELPGPIITSTKQVYLKRLTSLEANPGLISLSSKTPDFPPELRQALEGKFDASHLPMIEAKMVEEFSAASSSNKQWREGIVKSSFTYLLLDPRVSANLPLRAKEMTDLEVFKTFICSIFYIGKGKRARPYCHLHEAVRQMNKANANNSCKSNKKVEQVIEIWKAGLGVVSLHCFQSVIPVEAYTREACMIEAIGIHKLTNIKRGDFYGVSSTWSMQLRRQVGVYLLQKALQIFLADGERQIFVKTLWRILFVLVISSESKAVSSAYLEFVSLAVKLKVCSSRHITRSDISTLDILSVILSFSYLWISLRGGKRRRTRSMEKSKRKSSRRRSSETTSAGERDEELEKEQEHQKEEQKAQQQ</sequence>
<dbReference type="PANTHER" id="PTHR46427:SF1">
    <property type="entry name" value="ANKYRIN REPEAT AND LEM DOMAIN-CONTAINING PROTEIN 1"/>
    <property type="match status" value="1"/>
</dbReference>
<dbReference type="PANTHER" id="PTHR46427">
    <property type="entry name" value="ANKYRIN REPEAT AND LEM DOMAIN-CONTAINING PROTEIN 1"/>
    <property type="match status" value="1"/>
</dbReference>
<protein>
    <recommendedName>
        <fullName evidence="2">LEM domain-containing protein</fullName>
    </recommendedName>
</protein>
<name>A0A3S0ZS62_ELYCH</name>
<evidence type="ECO:0000256" key="1">
    <source>
        <dbReference type="SAM" id="MobiDB-lite"/>
    </source>
</evidence>
<gene>
    <name evidence="3" type="ORF">EGW08_007656</name>
</gene>
<dbReference type="Gene3D" id="1.10.720.40">
    <property type="match status" value="1"/>
</dbReference>
<dbReference type="GO" id="GO:0000712">
    <property type="term" value="P:resolution of meiotic recombination intermediates"/>
    <property type="evidence" value="ECO:0007669"/>
    <property type="project" value="TreeGrafter"/>
</dbReference>
<dbReference type="Pfam" id="PF03020">
    <property type="entry name" value="LEM"/>
    <property type="match status" value="1"/>
</dbReference>
<dbReference type="SUPFAM" id="SSF63451">
    <property type="entry name" value="LEM domain"/>
    <property type="match status" value="1"/>
</dbReference>
<dbReference type="SMART" id="SM00540">
    <property type="entry name" value="LEM"/>
    <property type="match status" value="1"/>
</dbReference>
<evidence type="ECO:0000313" key="3">
    <source>
        <dbReference type="EMBL" id="RUS84561.1"/>
    </source>
</evidence>
<keyword evidence="4" id="KW-1185">Reference proteome</keyword>